<name>A0ABR1V413_9PEZI</name>
<evidence type="ECO:0000313" key="3">
    <source>
        <dbReference type="Proteomes" id="UP001433268"/>
    </source>
</evidence>
<feature type="compositionally biased region" description="Basic residues" evidence="1">
    <location>
        <begin position="21"/>
        <end position="31"/>
    </location>
</feature>
<keyword evidence="3" id="KW-1185">Reference proteome</keyword>
<dbReference type="RefSeq" id="XP_066661815.1">
    <property type="nucleotide sequence ID" value="XM_066816123.1"/>
</dbReference>
<evidence type="ECO:0000313" key="2">
    <source>
        <dbReference type="EMBL" id="KAK8065061.1"/>
    </source>
</evidence>
<dbReference type="Proteomes" id="UP001433268">
    <property type="component" value="Unassembled WGS sequence"/>
</dbReference>
<dbReference type="GeneID" id="92049183"/>
<protein>
    <submittedName>
        <fullName evidence="2">Uncharacterized protein</fullName>
    </submittedName>
</protein>
<comment type="caution">
    <text evidence="2">The sequence shown here is derived from an EMBL/GenBank/DDBJ whole genome shotgun (WGS) entry which is preliminary data.</text>
</comment>
<reference evidence="2 3" key="1">
    <citation type="submission" date="2023-01" db="EMBL/GenBank/DDBJ databases">
        <title>Analysis of 21 Apiospora genomes using comparative genomics revels a genus with tremendous synthesis potential of carbohydrate active enzymes and secondary metabolites.</title>
        <authorList>
            <person name="Sorensen T."/>
        </authorList>
    </citation>
    <scope>NUCLEOTIDE SEQUENCE [LARGE SCALE GENOMIC DNA]</scope>
    <source>
        <strain evidence="2 3">CBS 114990</strain>
    </source>
</reference>
<organism evidence="2 3">
    <name type="scientific">Apiospora hydei</name>
    <dbReference type="NCBI Taxonomy" id="1337664"/>
    <lineage>
        <taxon>Eukaryota</taxon>
        <taxon>Fungi</taxon>
        <taxon>Dikarya</taxon>
        <taxon>Ascomycota</taxon>
        <taxon>Pezizomycotina</taxon>
        <taxon>Sordariomycetes</taxon>
        <taxon>Xylariomycetidae</taxon>
        <taxon>Amphisphaeriales</taxon>
        <taxon>Apiosporaceae</taxon>
        <taxon>Apiospora</taxon>
    </lineage>
</organism>
<feature type="compositionally biased region" description="Basic residues" evidence="1">
    <location>
        <begin position="1"/>
        <end position="11"/>
    </location>
</feature>
<accession>A0ABR1V413</accession>
<proteinExistence type="predicted"/>
<feature type="region of interest" description="Disordered" evidence="1">
    <location>
        <begin position="1"/>
        <end position="42"/>
    </location>
</feature>
<evidence type="ECO:0000256" key="1">
    <source>
        <dbReference type="SAM" id="MobiDB-lite"/>
    </source>
</evidence>
<feature type="compositionally biased region" description="Basic and acidic residues" evidence="1">
    <location>
        <begin position="32"/>
        <end position="42"/>
    </location>
</feature>
<sequence length="234" mass="26395">MGARYPAHHPSPKTSGDGSSKPRRPSHRKRILHPDKSLPDHTADRVRRIAKKRFPDHDKAAAELAPLFGLGGDLLAGQRAACLFKHPGFLQGVEAFERKYLDAEGWDAALPQWRLVYKMLLPTAPTSDSEDSEYDDGADNNVWTRPEYPDFKSLGGWDVNYHYARFVARVLAVVRDPAGADSGSQLVHWVRDAAAAEDAWWVLFHALLYLQLETIRDRAKSASLWDKVRAFVRK</sequence>
<gene>
    <name evidence="2" type="ORF">PG997_011808</name>
</gene>
<dbReference type="EMBL" id="JAQQWN010000009">
    <property type="protein sequence ID" value="KAK8065061.1"/>
    <property type="molecule type" value="Genomic_DNA"/>
</dbReference>